<sequence>MSRIEVIDSSRLVNLHQAEGITEMRVHTFQIPTNEIPTYEEACSIDGLPFTVLSGNKGDLFLTERFAVETIHPDRKYQSVAYVWKTQAEEVAEGNVAISVEATLGEKQSLDHTLHQIRLRNKSA</sequence>
<dbReference type="AlphaFoldDB" id="A0A1F7HIS0"/>
<comment type="caution">
    <text evidence="1">The sequence shown here is derived from an EMBL/GenBank/DDBJ whole genome shotgun (WGS) entry which is preliminary data.</text>
</comment>
<dbReference type="EMBL" id="MFZV01000022">
    <property type="protein sequence ID" value="OGK31109.1"/>
    <property type="molecule type" value="Genomic_DNA"/>
</dbReference>
<evidence type="ECO:0000313" key="1">
    <source>
        <dbReference type="EMBL" id="OGK31109.1"/>
    </source>
</evidence>
<organism evidence="1 2">
    <name type="scientific">Candidatus Roizmanbacteria bacterium RIFCSPHIGHO2_12_FULL_33_9</name>
    <dbReference type="NCBI Taxonomy" id="1802045"/>
    <lineage>
        <taxon>Bacteria</taxon>
        <taxon>Candidatus Roizmaniibacteriota</taxon>
    </lineage>
</organism>
<protein>
    <submittedName>
        <fullName evidence="1">Uncharacterized protein</fullName>
    </submittedName>
</protein>
<dbReference type="Proteomes" id="UP000177199">
    <property type="component" value="Unassembled WGS sequence"/>
</dbReference>
<proteinExistence type="predicted"/>
<name>A0A1F7HIS0_9BACT</name>
<reference evidence="1 2" key="1">
    <citation type="journal article" date="2016" name="Nat. Commun.">
        <title>Thousands of microbial genomes shed light on interconnected biogeochemical processes in an aquifer system.</title>
        <authorList>
            <person name="Anantharaman K."/>
            <person name="Brown C.T."/>
            <person name="Hug L.A."/>
            <person name="Sharon I."/>
            <person name="Castelle C.J."/>
            <person name="Probst A.J."/>
            <person name="Thomas B.C."/>
            <person name="Singh A."/>
            <person name="Wilkins M.J."/>
            <person name="Karaoz U."/>
            <person name="Brodie E.L."/>
            <person name="Williams K.H."/>
            <person name="Hubbard S.S."/>
            <person name="Banfield J.F."/>
        </authorList>
    </citation>
    <scope>NUCLEOTIDE SEQUENCE [LARGE SCALE GENOMIC DNA]</scope>
</reference>
<gene>
    <name evidence="1" type="ORF">A3F29_04720</name>
</gene>
<evidence type="ECO:0000313" key="2">
    <source>
        <dbReference type="Proteomes" id="UP000177199"/>
    </source>
</evidence>
<accession>A0A1F7HIS0</accession>